<reference evidence="2 3" key="1">
    <citation type="submission" date="2020-09" db="EMBL/GenBank/DDBJ databases">
        <title>Echinicola sp. CAU 1574 isolated from sand of Sido Beach.</title>
        <authorList>
            <person name="Kim W."/>
        </authorList>
    </citation>
    <scope>NUCLEOTIDE SEQUENCE [LARGE SCALE GENOMIC DNA]</scope>
    <source>
        <strain evidence="2 3">CAU 1574</strain>
    </source>
</reference>
<organism evidence="2 3">
    <name type="scientific">Echinicola arenosa</name>
    <dbReference type="NCBI Taxonomy" id="2774144"/>
    <lineage>
        <taxon>Bacteria</taxon>
        <taxon>Pseudomonadati</taxon>
        <taxon>Bacteroidota</taxon>
        <taxon>Cytophagia</taxon>
        <taxon>Cytophagales</taxon>
        <taxon>Cyclobacteriaceae</taxon>
        <taxon>Echinicola</taxon>
    </lineage>
</organism>
<evidence type="ECO:0000313" key="3">
    <source>
        <dbReference type="Proteomes" id="UP000647133"/>
    </source>
</evidence>
<protein>
    <submittedName>
        <fullName evidence="2">Uncharacterized protein</fullName>
    </submittedName>
</protein>
<feature type="region of interest" description="Disordered" evidence="1">
    <location>
        <begin position="1"/>
        <end position="33"/>
    </location>
</feature>
<dbReference type="EMBL" id="JACYTQ010000008">
    <property type="protein sequence ID" value="MBD8490753.1"/>
    <property type="molecule type" value="Genomic_DNA"/>
</dbReference>
<gene>
    <name evidence="2" type="ORF">IFO69_18520</name>
</gene>
<name>A0ABR9APN4_9BACT</name>
<feature type="compositionally biased region" description="Basic and acidic residues" evidence="1">
    <location>
        <begin position="1"/>
        <end position="10"/>
    </location>
</feature>
<keyword evidence="3" id="KW-1185">Reference proteome</keyword>
<evidence type="ECO:0000313" key="2">
    <source>
        <dbReference type="EMBL" id="MBD8490753.1"/>
    </source>
</evidence>
<comment type="caution">
    <text evidence="2">The sequence shown here is derived from an EMBL/GenBank/DDBJ whole genome shotgun (WGS) entry which is preliminary data.</text>
</comment>
<evidence type="ECO:0000256" key="1">
    <source>
        <dbReference type="SAM" id="MobiDB-lite"/>
    </source>
</evidence>
<proteinExistence type="predicted"/>
<accession>A0ABR9APN4</accession>
<dbReference type="Proteomes" id="UP000647133">
    <property type="component" value="Unassembled WGS sequence"/>
</dbReference>
<dbReference type="RefSeq" id="WP_192011630.1">
    <property type="nucleotide sequence ID" value="NZ_JACYTQ010000008.1"/>
</dbReference>
<sequence>MNIDHKVDRYKGKRNSGAGVEQITSKVSRSKTSDNLRKGIHAWSKEVKFPYRQEIK</sequence>